<dbReference type="RefSeq" id="WP_120325980.1">
    <property type="nucleotide sequence ID" value="NZ_RAPF01000014.1"/>
</dbReference>
<keyword evidence="3" id="KW-1185">Reference proteome</keyword>
<proteinExistence type="predicted"/>
<comment type="caution">
    <text evidence="2">The sequence shown here is derived from an EMBL/GenBank/DDBJ whole genome shotgun (WGS) entry which is preliminary data.</text>
</comment>
<sequence>MTFQNSRLRRTSLALLTAGSLFVAGAASAVAQTPFTTLDSKTDAQVRFSASDRGAPVEAGSTVNVAGRGFEPGQQVSLLYGTTPLAQATANEKGEIATQITIPANASAGIYPVVVLVQEPYYATIAELKVSPTIPLSGQDQFQISEAQVTRGLYQSAYSAKNNAIFVTSSVGRPPVKEAALVKLDADSLDVLAQVTPASAPASATRPGRDPGLYAVYGVGVDDAHDTVWVTNTRQNTVAVYNQSDLSLVKQFAPDTVAHARDVLVDETLNKAFASATGKPEVVVFDTATPEVSKTITIDSKQWGEQFSSASLSLDQDAHRLYVASLSTNEVAVIDTQSDEVEKVLPVPGAKMAIGIAHDPGTNRIFVAASGSDNLIVLDGDTGDVIADTPIGAMPLNVAFDPQTNHVYVASRVSGSIAVADVNGNILANLGPAPMANHVALGKDGVVYAVDKSAGALDTEGDRVLRISPRK</sequence>
<dbReference type="InterPro" id="IPR051200">
    <property type="entry name" value="Host-pathogen_enzymatic-act"/>
</dbReference>
<dbReference type="Proteomes" id="UP000284395">
    <property type="component" value="Unassembled WGS sequence"/>
</dbReference>
<dbReference type="SUPFAM" id="SSF51004">
    <property type="entry name" value="C-terminal (heme d1) domain of cytochrome cd1-nitrite reductase"/>
    <property type="match status" value="1"/>
</dbReference>
<dbReference type="PANTHER" id="PTHR47197:SF3">
    <property type="entry name" value="DIHYDRO-HEME D1 DEHYDROGENASE"/>
    <property type="match status" value="1"/>
</dbReference>
<accession>A0A420EAC5</accession>
<dbReference type="InterPro" id="IPR015943">
    <property type="entry name" value="WD40/YVTN_repeat-like_dom_sf"/>
</dbReference>
<name>A0A420EAC5_9SPHN</name>
<evidence type="ECO:0000256" key="1">
    <source>
        <dbReference type="SAM" id="SignalP"/>
    </source>
</evidence>
<organism evidence="2 3">
    <name type="scientific">Altericroceibacterium spongiae</name>
    <dbReference type="NCBI Taxonomy" id="2320269"/>
    <lineage>
        <taxon>Bacteria</taxon>
        <taxon>Pseudomonadati</taxon>
        <taxon>Pseudomonadota</taxon>
        <taxon>Alphaproteobacteria</taxon>
        <taxon>Sphingomonadales</taxon>
        <taxon>Erythrobacteraceae</taxon>
        <taxon>Altericroceibacterium</taxon>
    </lineage>
</organism>
<gene>
    <name evidence="2" type="ORF">D6851_16375</name>
</gene>
<dbReference type="AlphaFoldDB" id="A0A420EAC5"/>
<feature type="chain" id="PRO_5019423085" evidence="1">
    <location>
        <begin position="30"/>
        <end position="471"/>
    </location>
</feature>
<dbReference type="EMBL" id="RAPF01000014">
    <property type="protein sequence ID" value="RKF17602.1"/>
    <property type="molecule type" value="Genomic_DNA"/>
</dbReference>
<dbReference type="InterPro" id="IPR011048">
    <property type="entry name" value="Haem_d1_sf"/>
</dbReference>
<feature type="signal peptide" evidence="1">
    <location>
        <begin position="1"/>
        <end position="29"/>
    </location>
</feature>
<protein>
    <submittedName>
        <fullName evidence="2">YncE family protein</fullName>
    </submittedName>
</protein>
<reference evidence="2 3" key="1">
    <citation type="submission" date="2018-09" db="EMBL/GenBank/DDBJ databases">
        <title>Altererythrobacter spongiae sp. nov., isolated from a marine sponge.</title>
        <authorList>
            <person name="Zhuang L."/>
            <person name="Luo L."/>
        </authorList>
    </citation>
    <scope>NUCLEOTIDE SEQUENCE [LARGE SCALE GENOMIC DNA]</scope>
    <source>
        <strain evidence="2 3">HN-Y73</strain>
    </source>
</reference>
<evidence type="ECO:0000313" key="3">
    <source>
        <dbReference type="Proteomes" id="UP000284395"/>
    </source>
</evidence>
<dbReference type="PANTHER" id="PTHR47197">
    <property type="entry name" value="PROTEIN NIRF"/>
    <property type="match status" value="1"/>
</dbReference>
<evidence type="ECO:0000313" key="2">
    <source>
        <dbReference type="EMBL" id="RKF17602.1"/>
    </source>
</evidence>
<dbReference type="OrthoDB" id="7197435at2"/>
<dbReference type="Gene3D" id="2.130.10.10">
    <property type="entry name" value="YVTN repeat-like/Quinoprotein amine dehydrogenase"/>
    <property type="match status" value="1"/>
</dbReference>
<keyword evidence="1" id="KW-0732">Signal</keyword>